<keyword evidence="10" id="KW-1185">Reference proteome</keyword>
<dbReference type="AlphaFoldDB" id="J7SBT9"/>
<keyword evidence="3" id="KW-0813">Transport</keyword>
<dbReference type="GeneID" id="13927028"/>
<comment type="similarity">
    <text evidence="2 8">Belongs to the battenin family.</text>
</comment>
<dbReference type="SUPFAM" id="SSF103473">
    <property type="entry name" value="MFS general substrate transporter"/>
    <property type="match status" value="1"/>
</dbReference>
<name>J7SBT9_NAUDC</name>
<evidence type="ECO:0000256" key="2">
    <source>
        <dbReference type="ARBA" id="ARBA00007467"/>
    </source>
</evidence>
<keyword evidence="7 8" id="KW-0472">Membrane</keyword>
<feature type="transmembrane region" description="Helical" evidence="8">
    <location>
        <begin position="349"/>
        <end position="371"/>
    </location>
</feature>
<dbReference type="GO" id="GO:0005774">
    <property type="term" value="C:vacuolar membrane"/>
    <property type="evidence" value="ECO:0007669"/>
    <property type="project" value="UniProtKB-SubCell"/>
</dbReference>
<feature type="transmembrane region" description="Helical" evidence="8">
    <location>
        <begin position="383"/>
        <end position="405"/>
    </location>
</feature>
<protein>
    <recommendedName>
        <fullName evidence="8">Protein BTN</fullName>
    </recommendedName>
</protein>
<keyword evidence="8" id="KW-0926">Vacuole</keyword>
<gene>
    <name evidence="9" type="primary">NDAI0G05770</name>
    <name evidence="9" type="ordered locus">NDAI_0G05770</name>
</gene>
<feature type="transmembrane region" description="Helical" evidence="8">
    <location>
        <begin position="46"/>
        <end position="66"/>
    </location>
</feature>
<comment type="subcellular location">
    <subcellularLocation>
        <location evidence="1">Endomembrane system</location>
        <topology evidence="1">Multi-pass membrane protein</topology>
    </subcellularLocation>
    <subcellularLocation>
        <location evidence="8">Vacuole membrane</location>
        <topology evidence="8">Multi-pass membrane protein</topology>
    </subcellularLocation>
</comment>
<organism evidence="9 10">
    <name type="scientific">Naumovozyma dairenensis (strain ATCC 10597 / BCRC 20456 / CBS 421 / NBRC 0211 / NRRL Y-12639)</name>
    <name type="common">Saccharomyces dairenensis</name>
    <dbReference type="NCBI Taxonomy" id="1071378"/>
    <lineage>
        <taxon>Eukaryota</taxon>
        <taxon>Fungi</taxon>
        <taxon>Dikarya</taxon>
        <taxon>Ascomycota</taxon>
        <taxon>Saccharomycotina</taxon>
        <taxon>Saccharomycetes</taxon>
        <taxon>Saccharomycetales</taxon>
        <taxon>Saccharomycetaceae</taxon>
        <taxon>Naumovozyma</taxon>
    </lineage>
</organism>
<dbReference type="InterPro" id="IPR018460">
    <property type="entry name" value="Battenin_disease_Cln3_subgr"/>
</dbReference>
<evidence type="ECO:0000256" key="5">
    <source>
        <dbReference type="ARBA" id="ARBA00022970"/>
    </source>
</evidence>
<dbReference type="GO" id="GO:0000324">
    <property type="term" value="C:fungal-type vacuole"/>
    <property type="evidence" value="ECO:0007669"/>
    <property type="project" value="EnsemblFungi"/>
</dbReference>
<dbReference type="GO" id="GO:0051453">
    <property type="term" value="P:regulation of intracellular pH"/>
    <property type="evidence" value="ECO:0007669"/>
    <property type="project" value="EnsemblFungi"/>
</dbReference>
<evidence type="ECO:0000313" key="9">
    <source>
        <dbReference type="EMBL" id="CCK73560.1"/>
    </source>
</evidence>
<proteinExistence type="inferred from homology"/>
<keyword evidence="4 8" id="KW-0812">Transmembrane</keyword>
<dbReference type="STRING" id="1071378.J7SBT9"/>
<sequence length="426" mass="48124">MVHIEANKNTHIYIYFWIFGLINNVLYVVILSAAVDIVGPKLPKSLVLLADIVPSLSIKLTAPFFIEYIPYRTRIISLILVSCLGMFMVSLSNLTLCIIGIILASTSSGFGEITFLQLTHYYKGAALNGWSSGTGGAGLFGSGGYMLLTSIWKIPIKISLLLFSILPFGFLLYLKLVADHPINDRYEAILTNILRDENENNDGDLPSSNISIPENEDVMFLTHEAISPIYSFKDHVRKTLFKLKELVIPYMLPLTSVYLFEYLINQAISPTLLFPLDPTERNSSTPFLFHKYRDIYVTYGTLYQLGVFISRSTAHLFRLKRLYLLSFLQSLNFILAILQSWYFKIKNPWIIMSLIFYEGLLGGSSYINTFLNIHDEVEPSKTEFALGSVSIADSFGVFLAALIGLQLEPSLCRHQITDGRPWCQME</sequence>
<evidence type="ECO:0000313" key="10">
    <source>
        <dbReference type="Proteomes" id="UP000000689"/>
    </source>
</evidence>
<dbReference type="eggNOG" id="KOG3880">
    <property type="taxonomic scope" value="Eukaryota"/>
</dbReference>
<dbReference type="PRINTS" id="PR01315">
    <property type="entry name" value="BATTENIN"/>
</dbReference>
<dbReference type="KEGG" id="ndi:NDAI_0G05770"/>
<feature type="transmembrane region" description="Helical" evidence="8">
    <location>
        <begin position="12"/>
        <end position="34"/>
    </location>
</feature>
<evidence type="ECO:0000256" key="8">
    <source>
        <dbReference type="RuleBase" id="RU361113"/>
    </source>
</evidence>
<accession>J7SBT9</accession>
<keyword evidence="5" id="KW-0029">Amino-acid transport</keyword>
<evidence type="ECO:0000256" key="7">
    <source>
        <dbReference type="ARBA" id="ARBA00023136"/>
    </source>
</evidence>
<dbReference type="GO" id="GO:0012505">
    <property type="term" value="C:endomembrane system"/>
    <property type="evidence" value="ECO:0007669"/>
    <property type="project" value="UniProtKB-SubCell"/>
</dbReference>
<evidence type="ECO:0000256" key="1">
    <source>
        <dbReference type="ARBA" id="ARBA00004127"/>
    </source>
</evidence>
<feature type="transmembrane region" description="Helical" evidence="8">
    <location>
        <begin position="78"/>
        <end position="105"/>
    </location>
</feature>
<dbReference type="OrthoDB" id="5965864at2759"/>
<evidence type="ECO:0000256" key="4">
    <source>
        <dbReference type="ARBA" id="ARBA00022692"/>
    </source>
</evidence>
<dbReference type="EMBL" id="HE580273">
    <property type="protein sequence ID" value="CCK73560.1"/>
    <property type="molecule type" value="Genomic_DNA"/>
</dbReference>
<evidence type="ECO:0000256" key="3">
    <source>
        <dbReference type="ARBA" id="ARBA00022448"/>
    </source>
</evidence>
<reference evidence="9 10" key="1">
    <citation type="journal article" date="2011" name="Proc. Natl. Acad. Sci. U.S.A.">
        <title>Evolutionary erosion of yeast sex chromosomes by mating-type switching accidents.</title>
        <authorList>
            <person name="Gordon J.L."/>
            <person name="Armisen D."/>
            <person name="Proux-Wera E."/>
            <person name="Oheigeartaigh S.S."/>
            <person name="Byrne K.P."/>
            <person name="Wolfe K.H."/>
        </authorList>
    </citation>
    <scope>NUCLEOTIDE SEQUENCE [LARGE SCALE GENOMIC DNA]</scope>
    <source>
        <strain evidence="10">ATCC 10597 / BCRC 20456 / CBS 421 / NBRC 0211 / NRRL Y-12639</strain>
    </source>
</reference>
<dbReference type="HOGENOM" id="CLU_029663_1_2_1"/>
<dbReference type="InterPro" id="IPR003492">
    <property type="entry name" value="Battenin_disease_Cln3"/>
</dbReference>
<feature type="transmembrane region" description="Helical" evidence="8">
    <location>
        <begin position="322"/>
        <end position="343"/>
    </location>
</feature>
<feature type="transmembrane region" description="Helical" evidence="8">
    <location>
        <begin position="247"/>
        <end position="264"/>
    </location>
</feature>
<dbReference type="GO" id="GO:1903826">
    <property type="term" value="P:L-arginine transmembrane transport"/>
    <property type="evidence" value="ECO:0007669"/>
    <property type="project" value="EnsemblFungi"/>
</dbReference>
<dbReference type="RefSeq" id="XP_003980236.1">
    <property type="nucleotide sequence ID" value="XM_003980187.1"/>
</dbReference>
<dbReference type="GO" id="GO:0015819">
    <property type="term" value="P:lysine transport"/>
    <property type="evidence" value="ECO:0007669"/>
    <property type="project" value="EnsemblFungi"/>
</dbReference>
<dbReference type="Pfam" id="PF02487">
    <property type="entry name" value="CLN3"/>
    <property type="match status" value="1"/>
</dbReference>
<dbReference type="PIRSF" id="PIRSF015974">
    <property type="entry name" value="CLN3_BTN1"/>
    <property type="match status" value="1"/>
</dbReference>
<dbReference type="PANTHER" id="PTHR10981:SF0">
    <property type="entry name" value="BATTENIN"/>
    <property type="match status" value="1"/>
</dbReference>
<dbReference type="PANTHER" id="PTHR10981">
    <property type="entry name" value="BATTENIN"/>
    <property type="match status" value="1"/>
</dbReference>
<keyword evidence="6 8" id="KW-1133">Transmembrane helix</keyword>
<dbReference type="Proteomes" id="UP000000689">
    <property type="component" value="Chromosome 7"/>
</dbReference>
<feature type="transmembrane region" description="Helical" evidence="8">
    <location>
        <begin position="160"/>
        <end position="178"/>
    </location>
</feature>
<dbReference type="InterPro" id="IPR036259">
    <property type="entry name" value="MFS_trans_sf"/>
</dbReference>
<evidence type="ECO:0000256" key="6">
    <source>
        <dbReference type="ARBA" id="ARBA00022989"/>
    </source>
</evidence>
<dbReference type="OMA" id="WLCNWQV"/>